<dbReference type="HOGENOM" id="CLU_1608115_0_0_3"/>
<dbReference type="EMBL" id="CP003620">
    <property type="protein sequence ID" value="AFZ13654.1"/>
    <property type="molecule type" value="Genomic_DNA"/>
</dbReference>
<protein>
    <submittedName>
        <fullName evidence="2">Uncharacterized protein</fullName>
    </submittedName>
</protein>
<dbReference type="Proteomes" id="UP000010472">
    <property type="component" value="Chromosome"/>
</dbReference>
<dbReference type="RefSeq" id="WP_015203763.1">
    <property type="nucleotide sequence ID" value="NC_019753.1"/>
</dbReference>
<accession>K9W1I0</accession>
<feature type="chain" id="PRO_5003937869" evidence="1">
    <location>
        <begin position="28"/>
        <end position="165"/>
    </location>
</feature>
<keyword evidence="1" id="KW-0732">Signal</keyword>
<sequence>MGAKFRLIALVSCLICTATTQQLPAQAKVGGVNLMGNWKESSRVFYWSNSSKGCKANPNVAARKLSVSKKGSSMTIPTFRYWGSPQGQRGAYGAATPKLAGRKVSFTIKGGGFVARYNGTLSNDGNKVTGQILCTHSSGKNQASVPFTLTRLNPVRYTPPLNGLG</sequence>
<proteinExistence type="predicted"/>
<dbReference type="AlphaFoldDB" id="K9W1I0"/>
<reference evidence="2 3" key="1">
    <citation type="submission" date="2012-06" db="EMBL/GenBank/DDBJ databases">
        <title>Finished chromosome of genome of Crinalium epipsammum PCC 9333.</title>
        <authorList>
            <consortium name="US DOE Joint Genome Institute"/>
            <person name="Gugger M."/>
            <person name="Coursin T."/>
            <person name="Rippka R."/>
            <person name="Tandeau De Marsac N."/>
            <person name="Huntemann M."/>
            <person name="Wei C.-L."/>
            <person name="Han J."/>
            <person name="Detter J.C."/>
            <person name="Han C."/>
            <person name="Tapia R."/>
            <person name="Davenport K."/>
            <person name="Daligault H."/>
            <person name="Erkkila T."/>
            <person name="Gu W."/>
            <person name="Munk A.C.C."/>
            <person name="Teshima H."/>
            <person name="Xu Y."/>
            <person name="Chain P."/>
            <person name="Chen A."/>
            <person name="Krypides N."/>
            <person name="Mavromatis K."/>
            <person name="Markowitz V."/>
            <person name="Szeto E."/>
            <person name="Ivanova N."/>
            <person name="Mikhailova N."/>
            <person name="Ovchinnikova G."/>
            <person name="Pagani I."/>
            <person name="Pati A."/>
            <person name="Goodwin L."/>
            <person name="Peters L."/>
            <person name="Pitluck S."/>
            <person name="Woyke T."/>
            <person name="Kerfeld C."/>
        </authorList>
    </citation>
    <scope>NUCLEOTIDE SEQUENCE [LARGE SCALE GENOMIC DNA]</scope>
    <source>
        <strain evidence="2 3">PCC 9333</strain>
    </source>
</reference>
<keyword evidence="3" id="KW-1185">Reference proteome</keyword>
<feature type="signal peptide" evidence="1">
    <location>
        <begin position="1"/>
        <end position="27"/>
    </location>
</feature>
<evidence type="ECO:0000256" key="1">
    <source>
        <dbReference type="SAM" id="SignalP"/>
    </source>
</evidence>
<evidence type="ECO:0000313" key="2">
    <source>
        <dbReference type="EMBL" id="AFZ13654.1"/>
    </source>
</evidence>
<gene>
    <name evidence="2" type="ORF">Cri9333_2808</name>
</gene>
<dbReference type="KEGG" id="cep:Cri9333_2808"/>
<organism evidence="2 3">
    <name type="scientific">Crinalium epipsammum PCC 9333</name>
    <dbReference type="NCBI Taxonomy" id="1173022"/>
    <lineage>
        <taxon>Bacteria</taxon>
        <taxon>Bacillati</taxon>
        <taxon>Cyanobacteriota</taxon>
        <taxon>Cyanophyceae</taxon>
        <taxon>Gomontiellales</taxon>
        <taxon>Gomontiellaceae</taxon>
        <taxon>Crinalium</taxon>
    </lineage>
</organism>
<evidence type="ECO:0000313" key="3">
    <source>
        <dbReference type="Proteomes" id="UP000010472"/>
    </source>
</evidence>
<name>K9W1I0_9CYAN</name>